<organism evidence="1 2">
    <name type="scientific">Desulfoglaeba alkanexedens ALDC</name>
    <dbReference type="NCBI Taxonomy" id="980445"/>
    <lineage>
        <taxon>Bacteria</taxon>
        <taxon>Pseudomonadati</taxon>
        <taxon>Thermodesulfobacteriota</taxon>
        <taxon>Syntrophobacteria</taxon>
        <taxon>Syntrophobacterales</taxon>
        <taxon>Syntrophobacteraceae</taxon>
        <taxon>Desulfoglaeba</taxon>
    </lineage>
</organism>
<reference evidence="1 2" key="1">
    <citation type="submission" date="2019-05" db="EMBL/GenBank/DDBJ databases">
        <title>The Complete Genome Sequence of the n-alkane-degrading Desulfoglaeba alkanexedens ALDC reveals multiple alkylsuccinate synthase gene clusters.</title>
        <authorList>
            <person name="Callaghan A.V."/>
            <person name="Davidova I.A."/>
            <person name="Duncan K.E."/>
            <person name="Morris B."/>
            <person name="McInerney M.J."/>
        </authorList>
    </citation>
    <scope>NUCLEOTIDE SEQUENCE [LARGE SCALE GENOMIC DNA]</scope>
    <source>
        <strain evidence="1 2">ALDC</strain>
    </source>
</reference>
<proteinExistence type="predicted"/>
<dbReference type="EMBL" id="CP040098">
    <property type="protein sequence ID" value="QCQ22009.1"/>
    <property type="molecule type" value="Genomic_DNA"/>
</dbReference>
<evidence type="ECO:0000313" key="1">
    <source>
        <dbReference type="EMBL" id="QCQ22009.1"/>
    </source>
</evidence>
<dbReference type="RefSeq" id="WP_137423978.1">
    <property type="nucleotide sequence ID" value="NZ_CP040098.1"/>
</dbReference>
<reference evidence="1 2" key="2">
    <citation type="submission" date="2019-05" db="EMBL/GenBank/DDBJ databases">
        <authorList>
            <person name="Suflita J.M."/>
            <person name="Marks C.R."/>
        </authorList>
    </citation>
    <scope>NUCLEOTIDE SEQUENCE [LARGE SCALE GENOMIC DNA]</scope>
    <source>
        <strain evidence="1 2">ALDC</strain>
    </source>
</reference>
<gene>
    <name evidence="1" type="ORF">FDQ92_07380</name>
</gene>
<dbReference type="OrthoDB" id="9773856at2"/>
<dbReference type="AlphaFoldDB" id="A0A4P8L2G4"/>
<protein>
    <submittedName>
        <fullName evidence="1">Uncharacterized protein</fullName>
    </submittedName>
</protein>
<name>A0A4P8L2G4_9BACT</name>
<dbReference type="SUPFAM" id="SSF56300">
    <property type="entry name" value="Metallo-dependent phosphatases"/>
    <property type="match status" value="1"/>
</dbReference>
<keyword evidence="2" id="KW-1185">Reference proteome</keyword>
<dbReference type="InterPro" id="IPR029052">
    <property type="entry name" value="Metallo-depent_PP-like"/>
</dbReference>
<dbReference type="KEGG" id="dax:FDQ92_07380"/>
<accession>A0A4P8L2G4</accession>
<evidence type="ECO:0000313" key="2">
    <source>
        <dbReference type="Proteomes" id="UP000298602"/>
    </source>
</evidence>
<dbReference type="Proteomes" id="UP000298602">
    <property type="component" value="Chromosome"/>
</dbReference>
<sequence>MHQFEIVSRDPAVVFPGCIQGRHIRETGPKGGVLLTVTEGAAPEIRHVPLDVLRWAHLPVDLSGAMSSSPTTAIWWTWRPTAWRPRG</sequence>